<gene>
    <name evidence="3" type="ORF">HNQ03_000215</name>
</gene>
<name>A0A8J8G8C4_9FLAO</name>
<evidence type="ECO:0000256" key="1">
    <source>
        <dbReference type="ARBA" id="ARBA00006525"/>
    </source>
</evidence>
<dbReference type="RefSeq" id="WP_173777779.1">
    <property type="nucleotide sequence ID" value="NZ_JABSNO010000001.1"/>
</dbReference>
<dbReference type="Proteomes" id="UP000610746">
    <property type="component" value="Unassembled WGS sequence"/>
</dbReference>
<dbReference type="Gene3D" id="3.40.50.450">
    <property type="match status" value="1"/>
</dbReference>
<evidence type="ECO:0000313" key="3">
    <source>
        <dbReference type="EMBL" id="NRS91150.1"/>
    </source>
</evidence>
<dbReference type="EMBL" id="JABSNO010000001">
    <property type="protein sequence ID" value="NRS91150.1"/>
    <property type="molecule type" value="Genomic_DNA"/>
</dbReference>
<sequence>MFTEEHLYSIALRRCQSIGDGNFHKLVNTIGSAKEVWDFCKKSMQKIDGVGKKISADIGNPEHLKFAENEIQFCEKNNIFIKLRHLKELPNLLQECGDAPAILYQKGTYNTSFEKISIVGTRNFTAYGKTFLENFLSEINSKKIVTVSGLALGADTEVHEKSIENNLPTIAVLAHGFHTLYPSQNRKLSNRILENGGALFTEFNSSQKPDRENFIQRNRIVAALSASTIVLETAFGGGSISTATFANNYNREVYALPGRITDKYSQGCNLLISQNKAATISTIKDLLTQLNFDDNSNKMEELFPRSEIKLELKENQLSVYNLIKENPSLNLDDISMLSEFPSHKILGILLELELLGVLKSLSGKKFVAI</sequence>
<dbReference type="SUPFAM" id="SSF102405">
    <property type="entry name" value="MCP/YpsA-like"/>
    <property type="match status" value="1"/>
</dbReference>
<proteinExistence type="inferred from homology"/>
<reference evidence="3" key="1">
    <citation type="submission" date="2020-05" db="EMBL/GenBank/DDBJ databases">
        <title>Genomic Encyclopedia of Type Strains, Phase IV (KMG-V): Genome sequencing to study the core and pangenomes of soil and plant-associated prokaryotes.</title>
        <authorList>
            <person name="Whitman W."/>
        </authorList>
    </citation>
    <scope>NUCLEOTIDE SEQUENCE</scope>
    <source>
        <strain evidence="3">16F</strain>
    </source>
</reference>
<dbReference type="PANTHER" id="PTHR43022:SF1">
    <property type="entry name" value="PROTEIN SMF"/>
    <property type="match status" value="1"/>
</dbReference>
<dbReference type="InterPro" id="IPR057666">
    <property type="entry name" value="DrpA_SLOG"/>
</dbReference>
<protein>
    <submittedName>
        <fullName evidence="3">DNA processing protein</fullName>
    </submittedName>
</protein>
<dbReference type="PANTHER" id="PTHR43022">
    <property type="entry name" value="PROTEIN SMF"/>
    <property type="match status" value="1"/>
</dbReference>
<accession>A0A8J8G8C4</accession>
<evidence type="ECO:0000259" key="2">
    <source>
        <dbReference type="Pfam" id="PF02481"/>
    </source>
</evidence>
<organism evidence="3 4">
    <name type="scientific">Frigoriflavimonas asaccharolytica</name>
    <dbReference type="NCBI Taxonomy" id="2735899"/>
    <lineage>
        <taxon>Bacteria</taxon>
        <taxon>Pseudomonadati</taxon>
        <taxon>Bacteroidota</taxon>
        <taxon>Flavobacteriia</taxon>
        <taxon>Flavobacteriales</taxon>
        <taxon>Weeksellaceae</taxon>
        <taxon>Frigoriflavimonas</taxon>
    </lineage>
</organism>
<comment type="caution">
    <text evidence="3">The sequence shown here is derived from an EMBL/GenBank/DDBJ whole genome shotgun (WGS) entry which is preliminary data.</text>
</comment>
<feature type="domain" description="Smf/DprA SLOG" evidence="2">
    <location>
        <begin position="87"/>
        <end position="290"/>
    </location>
</feature>
<dbReference type="GO" id="GO:0009294">
    <property type="term" value="P:DNA-mediated transformation"/>
    <property type="evidence" value="ECO:0007669"/>
    <property type="project" value="InterPro"/>
</dbReference>
<dbReference type="AlphaFoldDB" id="A0A8J8G8C4"/>
<comment type="similarity">
    <text evidence="1">Belongs to the DprA/Smf family.</text>
</comment>
<dbReference type="Pfam" id="PF02481">
    <property type="entry name" value="DNA_processg_A"/>
    <property type="match status" value="1"/>
</dbReference>
<dbReference type="NCBIfam" id="TIGR00732">
    <property type="entry name" value="dprA"/>
    <property type="match status" value="1"/>
</dbReference>
<dbReference type="InterPro" id="IPR003488">
    <property type="entry name" value="DprA"/>
</dbReference>
<evidence type="ECO:0000313" key="4">
    <source>
        <dbReference type="Proteomes" id="UP000610746"/>
    </source>
</evidence>
<keyword evidence="4" id="KW-1185">Reference proteome</keyword>